<organism evidence="4">
    <name type="scientific">Gongylonema pulchrum</name>
    <dbReference type="NCBI Taxonomy" id="637853"/>
    <lineage>
        <taxon>Eukaryota</taxon>
        <taxon>Metazoa</taxon>
        <taxon>Ecdysozoa</taxon>
        <taxon>Nematoda</taxon>
        <taxon>Chromadorea</taxon>
        <taxon>Rhabditida</taxon>
        <taxon>Spirurina</taxon>
        <taxon>Spiruromorpha</taxon>
        <taxon>Spiruroidea</taxon>
        <taxon>Gongylonematidae</taxon>
        <taxon>Gongylonema</taxon>
    </lineage>
</organism>
<feature type="region of interest" description="Disordered" evidence="1">
    <location>
        <begin position="41"/>
        <end position="66"/>
    </location>
</feature>
<evidence type="ECO:0000313" key="2">
    <source>
        <dbReference type="EMBL" id="VDN44852.1"/>
    </source>
</evidence>
<dbReference type="Proteomes" id="UP000271098">
    <property type="component" value="Unassembled WGS sequence"/>
</dbReference>
<proteinExistence type="predicted"/>
<evidence type="ECO:0000256" key="1">
    <source>
        <dbReference type="SAM" id="MobiDB-lite"/>
    </source>
</evidence>
<reference evidence="4" key="1">
    <citation type="submission" date="2016-06" db="UniProtKB">
        <authorList>
            <consortium name="WormBaseParasite"/>
        </authorList>
    </citation>
    <scope>IDENTIFICATION</scope>
</reference>
<gene>
    <name evidence="2" type="ORF">GPUH_LOCUS25917</name>
</gene>
<dbReference type="AlphaFoldDB" id="A0A183EY74"/>
<evidence type="ECO:0000313" key="3">
    <source>
        <dbReference type="Proteomes" id="UP000271098"/>
    </source>
</evidence>
<dbReference type="EMBL" id="UYRT01107566">
    <property type="protein sequence ID" value="VDN44852.1"/>
    <property type="molecule type" value="Genomic_DNA"/>
</dbReference>
<protein>
    <submittedName>
        <fullName evidence="2 4">Uncharacterized protein</fullName>
    </submittedName>
</protein>
<name>A0A183EY74_9BILA</name>
<feature type="region of interest" description="Disordered" evidence="1">
    <location>
        <begin position="1"/>
        <end position="27"/>
    </location>
</feature>
<sequence length="66" mass="6941">MHVQGDDEPGQTTSTTMASAPSALSSAQQLLRAPTFFLSKNNWRSDVVQHSEPGERESGGPAAAAK</sequence>
<feature type="compositionally biased region" description="Basic and acidic residues" evidence="1">
    <location>
        <begin position="47"/>
        <end position="58"/>
    </location>
</feature>
<keyword evidence="3" id="KW-1185">Reference proteome</keyword>
<reference evidence="2 3" key="2">
    <citation type="submission" date="2018-11" db="EMBL/GenBank/DDBJ databases">
        <authorList>
            <consortium name="Pathogen Informatics"/>
        </authorList>
    </citation>
    <scope>NUCLEOTIDE SEQUENCE [LARGE SCALE GENOMIC DNA]</scope>
</reference>
<accession>A0A183EY74</accession>
<evidence type="ECO:0000313" key="4">
    <source>
        <dbReference type="WBParaSite" id="GPUH_0002594501-mRNA-1"/>
    </source>
</evidence>
<feature type="compositionally biased region" description="Low complexity" evidence="1">
    <location>
        <begin position="11"/>
        <end position="27"/>
    </location>
</feature>
<dbReference type="WBParaSite" id="GPUH_0002594501-mRNA-1">
    <property type="protein sequence ID" value="GPUH_0002594501-mRNA-1"/>
    <property type="gene ID" value="GPUH_0002594501"/>
</dbReference>